<keyword evidence="3 6" id="KW-0378">Hydrolase</keyword>
<dbReference type="InterPro" id="IPR023827">
    <property type="entry name" value="Peptidase_S8_Asp-AS"/>
</dbReference>
<dbReference type="GO" id="GO:0004252">
    <property type="term" value="F:serine-type endopeptidase activity"/>
    <property type="evidence" value="ECO:0007669"/>
    <property type="project" value="UniProtKB-UniRule"/>
</dbReference>
<reference evidence="10 11" key="1">
    <citation type="journal article" date="2018" name="Int. J. Syst. Evol. Microbiol.">
        <title>Micromonospora globbae sp. nov., an endophytic actinomycete isolated from roots of Globba winitii C. H. Wright.</title>
        <authorList>
            <person name="Kuncharoen N."/>
            <person name="Pittayakhajonwut P."/>
            <person name="Tanasupawat S."/>
        </authorList>
    </citation>
    <scope>NUCLEOTIDE SEQUENCE [LARGE SCALE GENOMIC DNA]</scope>
    <source>
        <strain evidence="10 11">WPS1-2</strain>
    </source>
</reference>
<name>A0A420F0Y8_9ACTN</name>
<dbReference type="Proteomes" id="UP000285744">
    <property type="component" value="Unassembled WGS sequence"/>
</dbReference>
<dbReference type="PIRSF" id="PIRSF037854">
    <property type="entry name" value="Dihydropyridine_esterase"/>
    <property type="match status" value="1"/>
</dbReference>
<dbReference type="GO" id="GO:0005975">
    <property type="term" value="P:carbohydrate metabolic process"/>
    <property type="evidence" value="ECO:0007669"/>
    <property type="project" value="UniProtKB-ARBA"/>
</dbReference>
<dbReference type="Pfam" id="PF00082">
    <property type="entry name" value="Peptidase_S8"/>
    <property type="match status" value="1"/>
</dbReference>
<accession>A0A420F0Y8</accession>
<dbReference type="InterPro" id="IPR036852">
    <property type="entry name" value="Peptidase_S8/S53_dom_sf"/>
</dbReference>
<dbReference type="PANTHER" id="PTHR43806">
    <property type="entry name" value="PEPTIDASE S8"/>
    <property type="match status" value="1"/>
</dbReference>
<dbReference type="InterPro" id="IPR022398">
    <property type="entry name" value="Peptidase_S8_His-AS"/>
</dbReference>
<dbReference type="InterPro" id="IPR017297">
    <property type="entry name" value="Peptidase_S8A_DPH-A"/>
</dbReference>
<dbReference type="PRINTS" id="PR00723">
    <property type="entry name" value="SUBTILISIN"/>
</dbReference>
<dbReference type="InterPro" id="IPR023828">
    <property type="entry name" value="Peptidase_S8_Ser-AS"/>
</dbReference>
<feature type="active site" description="Charge relay system" evidence="5 6">
    <location>
        <position position="450"/>
    </location>
</feature>
<evidence type="ECO:0000256" key="5">
    <source>
        <dbReference type="PIRSR" id="PIRSR615500-1"/>
    </source>
</evidence>
<gene>
    <name evidence="10" type="ORF">D7I43_14395</name>
</gene>
<dbReference type="EMBL" id="RAQQ01000009">
    <property type="protein sequence ID" value="RKF26643.1"/>
    <property type="molecule type" value="Genomic_DNA"/>
</dbReference>
<evidence type="ECO:0000256" key="6">
    <source>
        <dbReference type="PROSITE-ProRule" id="PRU01240"/>
    </source>
</evidence>
<dbReference type="PROSITE" id="PS51892">
    <property type="entry name" value="SUBTILASE"/>
    <property type="match status" value="1"/>
</dbReference>
<feature type="active site" description="Charge relay system" evidence="5 6">
    <location>
        <position position="243"/>
    </location>
</feature>
<dbReference type="PROSITE" id="PS00137">
    <property type="entry name" value="SUBTILASE_HIS"/>
    <property type="match status" value="1"/>
</dbReference>
<organism evidence="10 11">
    <name type="scientific">Micromonospora globbae</name>
    <dbReference type="NCBI Taxonomy" id="1894969"/>
    <lineage>
        <taxon>Bacteria</taxon>
        <taxon>Bacillati</taxon>
        <taxon>Actinomycetota</taxon>
        <taxon>Actinomycetes</taxon>
        <taxon>Micromonosporales</taxon>
        <taxon>Micromonosporaceae</taxon>
        <taxon>Micromonospora</taxon>
    </lineage>
</organism>
<evidence type="ECO:0000313" key="10">
    <source>
        <dbReference type="EMBL" id="RKF26643.1"/>
    </source>
</evidence>
<dbReference type="SUPFAM" id="SSF81296">
    <property type="entry name" value="E set domains"/>
    <property type="match status" value="1"/>
</dbReference>
<feature type="signal peptide" evidence="8">
    <location>
        <begin position="1"/>
        <end position="39"/>
    </location>
</feature>
<dbReference type="InterPro" id="IPR014756">
    <property type="entry name" value="Ig_E-set"/>
</dbReference>
<dbReference type="PANTHER" id="PTHR43806:SF11">
    <property type="entry name" value="CEREVISIN-RELATED"/>
    <property type="match status" value="1"/>
</dbReference>
<evidence type="ECO:0000256" key="4">
    <source>
        <dbReference type="ARBA" id="ARBA00022825"/>
    </source>
</evidence>
<protein>
    <submittedName>
        <fullName evidence="10">Peptidase S8</fullName>
    </submittedName>
</protein>
<sequence length="1122" mass="116710">MSPSVTTLHEEDPLHRIRKLTGTALTLALVLAAPAVAVAAPPTVATDPATAPAAPTADRPTTVTLLTGDRVTVTASGGVSVRPAAGREHVRFLTRRDRGHLSVVPHDALPLIAAGRVDRRLFDVTGLVAAGYDDARRDDLPVLLRTRAGAERRTAAPAGVTVTRDLPAIGGVAASADKARAGEVWAAVTGRANGRVDMAGDVDRVWLDGRRQVTLDHSVPQIGAPAAHEAGFTGRGVRVAVLDTGVDTGHPDLAGRVADARNFTEDPAPGDLVGHGTHVASIIAGSGAASGGRYRGVAPDATLLAGKVCETSFCTDSAILAGMQWAAVEQRADVVNMSLTGPDTPETDPLEEAVARLTAETGALFVVSAGNDGDFAPVGSPGTADAALSVGAVDRDDDLADFSSRGPRVGDDAVKPDLTAPGVEIVAARAADGVIGDPAGEGYVSLSGTSMAAPHVTGAVALLAQQHSGWTAGQLKATLMASARPHPGLSAYAQGAGRVDVARAIGQTVTSDPASVSFGRAYWPHDDDTPVSRQVTWRNDGPAPLTLDLTVEATGPDGAAAPAGMFTLSTSRVTVPAGGTATATVTADTRVGATDGHHTGRIVARSGDTVAVTPFAVHREVESYTLTVRHLDDTGAPAADHATTLVDQADSTSIDLYDPDGTVRARVPKGRYSLVSLLFSGEGEDARVALTARPELTVDRDTEVTVDGRTAKPVRMTVPDREATPQLVDIGATVLAENGNSYGFGLLGFDFTGLRTAQFGPDGDADRFVGTLGSQWADGEAASSPYLYALSEGFPGRLPTGFERHYRARDLTTVTHRFRGGYAGMEAERAVFPEVAGVGGWAVVLPTAVPGQRVEHYSARGVRWNSELTFGVRAEEGWLEPRAVLASDPRTYRPGQHLRETWNTAPYGPSFPAPRWPGQGITRQGDLILVDVPLHSDANGHAGGSLPDSARTALYRDGKLVGESADPGFGQFEVPPAAAGYRLETTTRRSFTDLSTEVGVSWTFRSRHVPGDGFAALPAMAVRFAPPLDAANTAPAGRSFAIPVTVQRQPGAPGARVAALTVEVSYDGGATWQRARTHRTGGGWTATVRHPAGPGYASLRATARDTAGNTVSQHVIQAYRLR</sequence>
<evidence type="ECO:0000256" key="1">
    <source>
        <dbReference type="ARBA" id="ARBA00011073"/>
    </source>
</evidence>
<dbReference type="InterPro" id="IPR015500">
    <property type="entry name" value="Peptidase_S8_subtilisin-rel"/>
</dbReference>
<comment type="similarity">
    <text evidence="1 6 7">Belongs to the peptidase S8 family.</text>
</comment>
<dbReference type="OrthoDB" id="5167143at2"/>
<evidence type="ECO:0000313" key="11">
    <source>
        <dbReference type="Proteomes" id="UP000285744"/>
    </source>
</evidence>
<feature type="active site" description="Charge relay system" evidence="5 6">
    <location>
        <position position="275"/>
    </location>
</feature>
<dbReference type="AlphaFoldDB" id="A0A420F0Y8"/>
<proteinExistence type="inferred from homology"/>
<dbReference type="PROSITE" id="PS00138">
    <property type="entry name" value="SUBTILASE_SER"/>
    <property type="match status" value="1"/>
</dbReference>
<keyword evidence="2 6" id="KW-0645">Protease</keyword>
<keyword evidence="4 6" id="KW-0720">Serine protease</keyword>
<evidence type="ECO:0000256" key="3">
    <source>
        <dbReference type="ARBA" id="ARBA00022801"/>
    </source>
</evidence>
<dbReference type="InterPro" id="IPR050131">
    <property type="entry name" value="Peptidase_S8_subtilisin-like"/>
</dbReference>
<evidence type="ECO:0000256" key="2">
    <source>
        <dbReference type="ARBA" id="ARBA00022670"/>
    </source>
</evidence>
<dbReference type="InterPro" id="IPR013783">
    <property type="entry name" value="Ig-like_fold"/>
</dbReference>
<evidence type="ECO:0000256" key="7">
    <source>
        <dbReference type="RuleBase" id="RU003355"/>
    </source>
</evidence>
<dbReference type="PROSITE" id="PS00136">
    <property type="entry name" value="SUBTILASE_ASP"/>
    <property type="match status" value="1"/>
</dbReference>
<dbReference type="Gene3D" id="2.60.40.10">
    <property type="entry name" value="Immunoglobulins"/>
    <property type="match status" value="2"/>
</dbReference>
<dbReference type="GO" id="GO:0006508">
    <property type="term" value="P:proteolysis"/>
    <property type="evidence" value="ECO:0007669"/>
    <property type="project" value="UniProtKB-KW"/>
</dbReference>
<comment type="caution">
    <text evidence="10">The sequence shown here is derived from an EMBL/GenBank/DDBJ whole genome shotgun (WGS) entry which is preliminary data.</text>
</comment>
<dbReference type="SUPFAM" id="SSF52743">
    <property type="entry name" value="Subtilisin-like"/>
    <property type="match status" value="1"/>
</dbReference>
<dbReference type="Gene3D" id="3.40.50.200">
    <property type="entry name" value="Peptidase S8/S53 domain"/>
    <property type="match status" value="1"/>
</dbReference>
<dbReference type="InterPro" id="IPR000209">
    <property type="entry name" value="Peptidase_S8/S53_dom"/>
</dbReference>
<evidence type="ECO:0000259" key="9">
    <source>
        <dbReference type="Pfam" id="PF00082"/>
    </source>
</evidence>
<feature type="domain" description="Peptidase S8/S53" evidence="9">
    <location>
        <begin position="234"/>
        <end position="497"/>
    </location>
</feature>
<evidence type="ECO:0000256" key="8">
    <source>
        <dbReference type="SAM" id="SignalP"/>
    </source>
</evidence>
<keyword evidence="8" id="KW-0732">Signal</keyword>
<feature type="chain" id="PRO_5019069533" evidence="8">
    <location>
        <begin position="40"/>
        <end position="1122"/>
    </location>
</feature>